<feature type="domain" description="VOC" evidence="1">
    <location>
        <begin position="7"/>
        <end position="144"/>
    </location>
</feature>
<dbReference type="EMBL" id="JAGSGD010000001">
    <property type="protein sequence ID" value="MBR7620566.1"/>
    <property type="molecule type" value="Genomic_DNA"/>
</dbReference>
<evidence type="ECO:0000313" key="3">
    <source>
        <dbReference type="Proteomes" id="UP000622580"/>
    </source>
</evidence>
<dbReference type="InterPro" id="IPR037523">
    <property type="entry name" value="VOC_core"/>
</dbReference>
<accession>A0A941HWZ7</accession>
<proteinExistence type="predicted"/>
<dbReference type="Pfam" id="PF00903">
    <property type="entry name" value="Glyoxalase"/>
    <property type="match status" value="1"/>
</dbReference>
<keyword evidence="3" id="KW-1185">Reference proteome</keyword>
<dbReference type="RefSeq" id="WP_215341299.1">
    <property type="nucleotide sequence ID" value="NZ_JAGSGD010000001.1"/>
</dbReference>
<dbReference type="InterPro" id="IPR029068">
    <property type="entry name" value="Glyas_Bleomycin-R_OHBP_Dase"/>
</dbReference>
<dbReference type="Proteomes" id="UP000622580">
    <property type="component" value="Unassembled WGS sequence"/>
</dbReference>
<dbReference type="InterPro" id="IPR004360">
    <property type="entry name" value="Glyas_Fos-R_dOase_dom"/>
</dbReference>
<dbReference type="InterPro" id="IPR052537">
    <property type="entry name" value="Extradiol_RC_dioxygenase"/>
</dbReference>
<dbReference type="SUPFAM" id="SSF54593">
    <property type="entry name" value="Glyoxalase/Bleomycin resistance protein/Dihydroxybiphenyl dioxygenase"/>
    <property type="match status" value="1"/>
</dbReference>
<comment type="caution">
    <text evidence="2">The sequence shown here is derived from an EMBL/GenBank/DDBJ whole genome shotgun (WGS) entry which is preliminary data.</text>
</comment>
<organism evidence="2 3">
    <name type="scientific">Phenylobacterium glaciei</name>
    <dbReference type="NCBI Taxonomy" id="2803784"/>
    <lineage>
        <taxon>Bacteria</taxon>
        <taxon>Pseudomonadati</taxon>
        <taxon>Pseudomonadota</taxon>
        <taxon>Alphaproteobacteria</taxon>
        <taxon>Caulobacterales</taxon>
        <taxon>Caulobacteraceae</taxon>
        <taxon>Phenylobacterium</taxon>
    </lineage>
</organism>
<protein>
    <submittedName>
        <fullName evidence="2">VOC family protein</fullName>
    </submittedName>
</protein>
<sequence length="229" mass="24874">MSQQPTGIHHLAFMAGDIKKHIAFFSEVMGCPLVALFDMHGVPGGLHAFLRMNDHGYFSIVQLPNVDDIPIELGKTHAGNGALPSAPGTLQHLAFRVDTDADLVAMRDRIRSHGVNVIGPIDHGMCRSIYFAGPDQMTLEVATSHEPIDPARWIDPTVLEKAGISAEEAQRFKAPAAYTGPSPVSQPPYDPAKPHMAYPQETYLQMISLPDEVITKAGSYSEPPVLETT</sequence>
<dbReference type="PANTHER" id="PTHR36110:SF2">
    <property type="entry name" value="RING-CLEAVING DIOXYGENASE MHQE-RELATED"/>
    <property type="match status" value="1"/>
</dbReference>
<dbReference type="AlphaFoldDB" id="A0A941HWZ7"/>
<dbReference type="PANTHER" id="PTHR36110">
    <property type="entry name" value="RING-CLEAVING DIOXYGENASE MHQE-RELATED"/>
    <property type="match status" value="1"/>
</dbReference>
<reference evidence="2" key="1">
    <citation type="submission" date="2021-04" db="EMBL/GenBank/DDBJ databases">
        <title>Draft genome assembly of strain Phenylobacterium sp. 20VBR1 using MiniION and Illumina platforms.</title>
        <authorList>
            <person name="Thomas F.A."/>
            <person name="Krishnan K.P."/>
            <person name="Sinha R.K."/>
        </authorList>
    </citation>
    <scope>NUCLEOTIDE SEQUENCE</scope>
    <source>
        <strain evidence="2">20VBR1</strain>
    </source>
</reference>
<dbReference type="Gene3D" id="3.10.180.10">
    <property type="entry name" value="2,3-Dihydroxybiphenyl 1,2-Dioxygenase, domain 1"/>
    <property type="match status" value="1"/>
</dbReference>
<gene>
    <name evidence="2" type="ORF">JKL49_14325</name>
</gene>
<dbReference type="PROSITE" id="PS51819">
    <property type="entry name" value="VOC"/>
    <property type="match status" value="1"/>
</dbReference>
<evidence type="ECO:0000259" key="1">
    <source>
        <dbReference type="PROSITE" id="PS51819"/>
    </source>
</evidence>
<dbReference type="CDD" id="cd06587">
    <property type="entry name" value="VOC"/>
    <property type="match status" value="1"/>
</dbReference>
<name>A0A941HWZ7_9CAUL</name>
<evidence type="ECO:0000313" key="2">
    <source>
        <dbReference type="EMBL" id="MBR7620566.1"/>
    </source>
</evidence>